<comment type="caution">
    <text evidence="1">The sequence shown here is derived from an EMBL/GenBank/DDBJ whole genome shotgun (WGS) entry which is preliminary data.</text>
</comment>
<evidence type="ECO:0000313" key="1">
    <source>
        <dbReference type="EMBL" id="MCI48252.1"/>
    </source>
</evidence>
<dbReference type="AlphaFoldDB" id="A0A392SIG5"/>
<sequence length="36" mass="4076">MEKTLCQLRVAQVSVARCAAESGITKDVLWKWRVAQ</sequence>
<dbReference type="EMBL" id="LXQA010383841">
    <property type="protein sequence ID" value="MCI48252.1"/>
    <property type="molecule type" value="Genomic_DNA"/>
</dbReference>
<feature type="non-terminal residue" evidence="1">
    <location>
        <position position="36"/>
    </location>
</feature>
<dbReference type="Proteomes" id="UP000265520">
    <property type="component" value="Unassembled WGS sequence"/>
</dbReference>
<evidence type="ECO:0000313" key="2">
    <source>
        <dbReference type="Proteomes" id="UP000265520"/>
    </source>
</evidence>
<organism evidence="1 2">
    <name type="scientific">Trifolium medium</name>
    <dbReference type="NCBI Taxonomy" id="97028"/>
    <lineage>
        <taxon>Eukaryota</taxon>
        <taxon>Viridiplantae</taxon>
        <taxon>Streptophyta</taxon>
        <taxon>Embryophyta</taxon>
        <taxon>Tracheophyta</taxon>
        <taxon>Spermatophyta</taxon>
        <taxon>Magnoliopsida</taxon>
        <taxon>eudicotyledons</taxon>
        <taxon>Gunneridae</taxon>
        <taxon>Pentapetalae</taxon>
        <taxon>rosids</taxon>
        <taxon>fabids</taxon>
        <taxon>Fabales</taxon>
        <taxon>Fabaceae</taxon>
        <taxon>Papilionoideae</taxon>
        <taxon>50 kb inversion clade</taxon>
        <taxon>NPAAA clade</taxon>
        <taxon>Hologalegina</taxon>
        <taxon>IRL clade</taxon>
        <taxon>Trifolieae</taxon>
        <taxon>Trifolium</taxon>
    </lineage>
</organism>
<reference evidence="1 2" key="1">
    <citation type="journal article" date="2018" name="Front. Plant Sci.">
        <title>Red Clover (Trifolium pratense) and Zigzag Clover (T. medium) - A Picture of Genomic Similarities and Differences.</title>
        <authorList>
            <person name="Dluhosova J."/>
            <person name="Istvanek J."/>
            <person name="Nedelnik J."/>
            <person name="Repkova J."/>
        </authorList>
    </citation>
    <scope>NUCLEOTIDE SEQUENCE [LARGE SCALE GENOMIC DNA]</scope>
    <source>
        <strain evidence="2">cv. 10/8</strain>
        <tissue evidence="1">Leaf</tissue>
    </source>
</reference>
<name>A0A392SIG5_9FABA</name>
<protein>
    <submittedName>
        <fullName evidence="1">Uncharacterized protein</fullName>
    </submittedName>
</protein>
<accession>A0A392SIG5</accession>
<keyword evidence="2" id="KW-1185">Reference proteome</keyword>
<proteinExistence type="predicted"/>